<evidence type="ECO:0000313" key="3">
    <source>
        <dbReference type="EMBL" id="KAG6530073.1"/>
    </source>
</evidence>
<evidence type="ECO:0000313" key="4">
    <source>
        <dbReference type="Proteomes" id="UP000734854"/>
    </source>
</evidence>
<dbReference type="Proteomes" id="UP000734854">
    <property type="component" value="Unassembled WGS sequence"/>
</dbReference>
<name>A0A8J5LTU0_ZINOF</name>
<gene>
    <name evidence="3" type="ORF">ZIOFF_012294</name>
</gene>
<reference evidence="3 4" key="1">
    <citation type="submission" date="2020-08" db="EMBL/GenBank/DDBJ databases">
        <title>Plant Genome Project.</title>
        <authorList>
            <person name="Zhang R.-G."/>
        </authorList>
    </citation>
    <scope>NUCLEOTIDE SEQUENCE [LARGE SCALE GENOMIC DNA]</scope>
    <source>
        <tissue evidence="3">Rhizome</tissue>
    </source>
</reference>
<dbReference type="PANTHER" id="PTHR33168">
    <property type="entry name" value="STRESS INDUCED PROTEIN-RELATED"/>
    <property type="match status" value="1"/>
</dbReference>
<keyword evidence="4" id="KW-1185">Reference proteome</keyword>
<dbReference type="EMBL" id="JACMSC010000003">
    <property type="protein sequence ID" value="KAG6530073.1"/>
    <property type="molecule type" value="Genomic_DNA"/>
</dbReference>
<evidence type="ECO:0000256" key="1">
    <source>
        <dbReference type="SAM" id="MobiDB-lite"/>
    </source>
</evidence>
<dbReference type="Pfam" id="PF00026">
    <property type="entry name" value="Asp"/>
    <property type="match status" value="1"/>
</dbReference>
<dbReference type="AlphaFoldDB" id="A0A8J5LTU0"/>
<accession>A0A8J5LTU0</accession>
<dbReference type="InterPro" id="IPR021109">
    <property type="entry name" value="Peptidase_aspartic_dom_sf"/>
</dbReference>
<feature type="region of interest" description="Disordered" evidence="1">
    <location>
        <begin position="1"/>
        <end position="49"/>
    </location>
</feature>
<dbReference type="InterPro" id="IPR033121">
    <property type="entry name" value="PEPTIDASE_A1"/>
</dbReference>
<comment type="caution">
    <text evidence="3">The sequence shown here is derived from an EMBL/GenBank/DDBJ whole genome shotgun (WGS) entry which is preliminary data.</text>
</comment>
<dbReference type="Gene3D" id="2.40.70.10">
    <property type="entry name" value="Acid Proteases"/>
    <property type="match status" value="1"/>
</dbReference>
<protein>
    <recommendedName>
        <fullName evidence="2">Peptidase A1 domain-containing protein</fullName>
    </recommendedName>
</protein>
<dbReference type="SUPFAM" id="SSF50630">
    <property type="entry name" value="Acid proteases"/>
    <property type="match status" value="1"/>
</dbReference>
<organism evidence="3 4">
    <name type="scientific">Zingiber officinale</name>
    <name type="common">Ginger</name>
    <name type="synonym">Amomum zingiber</name>
    <dbReference type="NCBI Taxonomy" id="94328"/>
    <lineage>
        <taxon>Eukaryota</taxon>
        <taxon>Viridiplantae</taxon>
        <taxon>Streptophyta</taxon>
        <taxon>Embryophyta</taxon>
        <taxon>Tracheophyta</taxon>
        <taxon>Spermatophyta</taxon>
        <taxon>Magnoliopsida</taxon>
        <taxon>Liliopsida</taxon>
        <taxon>Zingiberales</taxon>
        <taxon>Zingiberaceae</taxon>
        <taxon>Zingiber</taxon>
    </lineage>
</organism>
<evidence type="ECO:0000259" key="2">
    <source>
        <dbReference type="Pfam" id="PF00026"/>
    </source>
</evidence>
<sequence>MTGRLSFEQPPQLAKTSTRPSSFTHLAPPTGIVPGASSRPHSPPAPDRQFQFTYGLPSQQGMTSTSQSYGLVRLQGSLAETWVTTRRQPRDSSNFKRTDEYAWAATMFYSIRLNLSHLVVDLERDNKILKERLEELEFSTSNPRKADFYYLSPPPGLQRHPVCGLCPTLPVAGLRNSAGFARLVSAHHHLARRPRPASITKLRGLWRRITRERKKLPAPPPPLYDPHSYAQNFDDGMSTWEEPESVSRSFSARFAAPARVLQEFEGQLMTWKTIAIHYGTREISDFLSLDHVGVGDLVVNDQDQEISVGNVTPVWYNMIEQDLVKEPAFSFLFNRNSKEGEGDLGISLLAGSTTIIAEINQRIGATGATCPNLCSDWSV</sequence>
<feature type="compositionally biased region" description="Polar residues" evidence="1">
    <location>
        <begin position="14"/>
        <end position="24"/>
    </location>
</feature>
<feature type="domain" description="Peptidase A1" evidence="2">
    <location>
        <begin position="305"/>
        <end position="344"/>
    </location>
</feature>
<proteinExistence type="predicted"/>